<reference evidence="2" key="2">
    <citation type="submission" date="2018-05" db="EMBL/GenBank/DDBJ databases">
        <title>OmerRS3 (Oryza meridionalis Reference Sequence Version 3).</title>
        <authorList>
            <person name="Zhang J."/>
            <person name="Kudrna D."/>
            <person name="Lee S."/>
            <person name="Talag J."/>
            <person name="Welchert J."/>
            <person name="Wing R.A."/>
        </authorList>
    </citation>
    <scope>NUCLEOTIDE SEQUENCE [LARGE SCALE GENOMIC DNA]</scope>
    <source>
        <strain evidence="2">cv. OR44</strain>
    </source>
</reference>
<evidence type="ECO:0000313" key="3">
    <source>
        <dbReference type="Proteomes" id="UP000008021"/>
    </source>
</evidence>
<protein>
    <recommendedName>
        <fullName evidence="4">DUF3778 domain-containing protein</fullName>
    </recommendedName>
</protein>
<name>A0A0E0DNY1_9ORYZ</name>
<dbReference type="EnsemblPlants" id="OMERI05G08050.2">
    <property type="protein sequence ID" value="OMERI05G08050.2"/>
    <property type="gene ID" value="OMERI05G08050"/>
</dbReference>
<keyword evidence="1" id="KW-0732">Signal</keyword>
<feature type="chain" id="PRO_5002357480" description="DUF3778 domain-containing protein" evidence="1">
    <location>
        <begin position="23"/>
        <end position="67"/>
    </location>
</feature>
<dbReference type="Proteomes" id="UP000008021">
    <property type="component" value="Chromosome 5"/>
</dbReference>
<sequence>MASGGNFRCRFLLGGIVEKALSLWVSCIHCLSPDPVLMGARRRHAGRLPVRLADTAAHAERARGRHP</sequence>
<reference evidence="2" key="1">
    <citation type="submission" date="2015-04" db="UniProtKB">
        <authorList>
            <consortium name="EnsemblPlants"/>
        </authorList>
    </citation>
    <scope>IDENTIFICATION</scope>
</reference>
<accession>A0A0E0DNY1</accession>
<evidence type="ECO:0008006" key="4">
    <source>
        <dbReference type="Google" id="ProtNLM"/>
    </source>
</evidence>
<dbReference type="Gramene" id="OMERI05G08050.2">
    <property type="protein sequence ID" value="OMERI05G08050.2"/>
    <property type="gene ID" value="OMERI05G08050"/>
</dbReference>
<keyword evidence="3" id="KW-1185">Reference proteome</keyword>
<dbReference type="AlphaFoldDB" id="A0A0E0DNY1"/>
<evidence type="ECO:0000313" key="2">
    <source>
        <dbReference type="EnsemblPlants" id="OMERI05G08050.2"/>
    </source>
</evidence>
<evidence type="ECO:0000256" key="1">
    <source>
        <dbReference type="SAM" id="SignalP"/>
    </source>
</evidence>
<feature type="signal peptide" evidence="1">
    <location>
        <begin position="1"/>
        <end position="22"/>
    </location>
</feature>
<dbReference type="HOGENOM" id="CLU_2816761_0_0_1"/>
<organism evidence="2">
    <name type="scientific">Oryza meridionalis</name>
    <dbReference type="NCBI Taxonomy" id="40149"/>
    <lineage>
        <taxon>Eukaryota</taxon>
        <taxon>Viridiplantae</taxon>
        <taxon>Streptophyta</taxon>
        <taxon>Embryophyta</taxon>
        <taxon>Tracheophyta</taxon>
        <taxon>Spermatophyta</taxon>
        <taxon>Magnoliopsida</taxon>
        <taxon>Liliopsida</taxon>
        <taxon>Poales</taxon>
        <taxon>Poaceae</taxon>
        <taxon>BOP clade</taxon>
        <taxon>Oryzoideae</taxon>
        <taxon>Oryzeae</taxon>
        <taxon>Oryzinae</taxon>
        <taxon>Oryza</taxon>
    </lineage>
</organism>
<proteinExistence type="predicted"/>